<comment type="caution">
    <text evidence="2">The sequence shown here is derived from an EMBL/GenBank/DDBJ whole genome shotgun (WGS) entry which is preliminary data.</text>
</comment>
<name>A0ABR1YAN7_9PEZI</name>
<sequence>MVLTRFSTAKASRSSAVPQTWTIKHSHEKPREKPKETSHKNLQDKPQSKPEHTSSVRRDDVAWNDDLNREALPMSSQDYEAVPSETYKCVCGMETYDANSTLIKGKMTASEISLAPKPLPTFNQHLGSFEVPGLPAVGKGFVRLDVSEAANKPHARKTQQTILAPDDYTVEQYIENDYKAPELSYERTVPRCEHFPSTEELIDNDIVFKSGGRRTTNHLGHEVDQARYLCLIADETEKNRRRLTVHSPPSDWANVEQVSALNRWKSQFRLRKLGLGTRAYREPWSKDQLQFLLDYLVENGASYQRENLAELVNGRFGLDRTGHSVTCAIDNHKLRNQANKEIQRRREKLEADAVAGLVAAAAAAAAEQHETTVDGKVEVDIKEGDVEVDARAMLADYGWTGGDSSDEA</sequence>
<evidence type="ECO:0000313" key="2">
    <source>
        <dbReference type="EMBL" id="KAK8223286.1"/>
    </source>
</evidence>
<reference evidence="2 3" key="1">
    <citation type="submission" date="2024-04" db="EMBL/GenBank/DDBJ databases">
        <title>Phyllosticta paracitricarpa is synonymous to the EU quarantine fungus P. citricarpa based on phylogenomic analyses.</title>
        <authorList>
            <consortium name="Lawrence Berkeley National Laboratory"/>
            <person name="Van Ingen-Buijs V.A."/>
            <person name="Van Westerhoven A.C."/>
            <person name="Haridas S."/>
            <person name="Skiadas P."/>
            <person name="Martin F."/>
            <person name="Groenewald J.Z."/>
            <person name="Crous P.W."/>
            <person name="Seidl M.F."/>
        </authorList>
    </citation>
    <scope>NUCLEOTIDE SEQUENCE [LARGE SCALE GENOMIC DNA]</scope>
    <source>
        <strain evidence="2 3">CBS 123374</strain>
    </source>
</reference>
<protein>
    <submittedName>
        <fullName evidence="2">Uncharacterized protein</fullName>
    </submittedName>
</protein>
<feature type="region of interest" description="Disordered" evidence="1">
    <location>
        <begin position="1"/>
        <end position="63"/>
    </location>
</feature>
<organism evidence="2 3">
    <name type="scientific">Phyllosticta capitalensis</name>
    <dbReference type="NCBI Taxonomy" id="121624"/>
    <lineage>
        <taxon>Eukaryota</taxon>
        <taxon>Fungi</taxon>
        <taxon>Dikarya</taxon>
        <taxon>Ascomycota</taxon>
        <taxon>Pezizomycotina</taxon>
        <taxon>Dothideomycetes</taxon>
        <taxon>Dothideomycetes incertae sedis</taxon>
        <taxon>Botryosphaeriales</taxon>
        <taxon>Phyllostictaceae</taxon>
        <taxon>Phyllosticta</taxon>
    </lineage>
</organism>
<dbReference type="Proteomes" id="UP001492380">
    <property type="component" value="Unassembled WGS sequence"/>
</dbReference>
<evidence type="ECO:0000256" key="1">
    <source>
        <dbReference type="SAM" id="MobiDB-lite"/>
    </source>
</evidence>
<accession>A0ABR1YAN7</accession>
<feature type="compositionally biased region" description="Polar residues" evidence="1">
    <location>
        <begin position="1"/>
        <end position="23"/>
    </location>
</feature>
<proteinExistence type="predicted"/>
<keyword evidence="3" id="KW-1185">Reference proteome</keyword>
<feature type="compositionally biased region" description="Basic and acidic residues" evidence="1">
    <location>
        <begin position="29"/>
        <end position="63"/>
    </location>
</feature>
<dbReference type="EMBL" id="JBBWRZ010000014">
    <property type="protein sequence ID" value="KAK8223286.1"/>
    <property type="molecule type" value="Genomic_DNA"/>
</dbReference>
<gene>
    <name evidence="2" type="ORF">HDK90DRAFT_515609</name>
</gene>
<evidence type="ECO:0000313" key="3">
    <source>
        <dbReference type="Proteomes" id="UP001492380"/>
    </source>
</evidence>